<dbReference type="EMBL" id="GECU01034543">
    <property type="protein sequence ID" value="JAS73163.1"/>
    <property type="molecule type" value="Transcribed_RNA"/>
</dbReference>
<evidence type="ECO:0000256" key="1">
    <source>
        <dbReference type="SAM" id="MobiDB-lite"/>
    </source>
</evidence>
<name>A0A1B6HEQ8_9HEMI</name>
<gene>
    <name evidence="2" type="ORF">g.31070</name>
</gene>
<sequence length="1289" mass="144491">MATEENTIPVISITKSEDSNNQEEISRLPIQPTPEPLTDIEDLENEFDQPRRKSMNRAHVEDGGLTDAEVMEASDDEKDSTYVPSIPFKLDDIIDYGGTHEEFVRTTSPKFKQSKERIESRVTASRADQLGGFLNTFYEKDGVTDNEDFDLSDEEDNVDEDPKEVPEEEDILNKLIDDETINISDVVRKSPVPSPSITPEPGEHRRLKKGKGNKKSTESRTKKSNYNLLSPRSLSPHLSDITDTEIVYSDSEEESFTKQRPMSPQERRRRIKQLKGDDRSKSKQKVVKARLPQDTNIFPELEISSVHISEKVPVNELVSESDTDNTNSIPRKHVLYAPKKKTLLMEVAGALMKDTFASTDVEHFEGSNESDDDAGSQLSDYNYNVVDGQYGAVKEKEISKDALRLPKQDKIMLTDTEDIETEDETARMDEAAIPSIKVLSRGASTEEDEFEITDKEYLAAVKELRARAWKESNYEIRFIEIEGQTRPLAITPDLPRKSSGPSLLVPPTVNIYSTDTEDLDGESDVDMSKSLLYVNSPDHDGGITDTETFEGEEEIYRPKSPEPSDDEDSQLLPEPTREMILMKEDPSGRPVSVVLPLGNAEPGGLTAPQVELEGGISEIEDMVTDDDDVSFHTRDPCLTPEISDIEGEIIHTSEVMKVQKKKLKVLGDGLPEPLTDTEDLFLSVSGKRKRSKAKLKIALESRPNDIRQDVTDTEDLVFSDADNPQQGMLSIPHDENDPVTDVDDVDVSGEEEIMQDFQRSSAVTPDHLKELGDSYTTLKEGSGPFTEEARQNFLSLSSIPTINTISPSPDIQFTINTDTEDMVTSADEDGFSRAETMTPYDAGLELEDHSSYVYMKHTRKFDLDAPEEAMHVKGAIDITEANTDVEDLGMSEDERPRPPEQLSVNDTVDQVCVCLNSEVEGEESVCVCVNKEHGGLSLVWNSKNSTDTKQHRDWADKGKPDSTIELSKKDTDDIEKRTNEDSSDNVISSDVYPEQSNNTLTFSLFHDDHLLSSSQVLHDIDVVLESELNFGEDNTSADTVTKIFQDLSNDILIDRNPSSIGCEREEDDLIVTCCNSDYDSLCDIQKQPYEVATNIDDLNSNAERDHHLNTVRENINTSSPCETFIRRRQDSFIINETDLEDSTWTVPSTRSNTESFSELRFSISETHSDLNYSDSDSYTSSDVTLSTSTKEFSLIDQFPDITNYKRSNIDDTTGILYEISEQINKVPKLLSAGNKPIISSYVDSFKSNIDASSAIDSYSRDSLEEKVFQYFVQYDQLPLTGLKDSKGNE</sequence>
<feature type="compositionally biased region" description="Low complexity" evidence="1">
    <location>
        <begin position="228"/>
        <end position="239"/>
    </location>
</feature>
<organism evidence="2">
    <name type="scientific">Homalodisca liturata</name>
    <dbReference type="NCBI Taxonomy" id="320908"/>
    <lineage>
        <taxon>Eukaryota</taxon>
        <taxon>Metazoa</taxon>
        <taxon>Ecdysozoa</taxon>
        <taxon>Arthropoda</taxon>
        <taxon>Hexapoda</taxon>
        <taxon>Insecta</taxon>
        <taxon>Pterygota</taxon>
        <taxon>Neoptera</taxon>
        <taxon>Paraneoptera</taxon>
        <taxon>Hemiptera</taxon>
        <taxon>Auchenorrhyncha</taxon>
        <taxon>Membracoidea</taxon>
        <taxon>Cicadellidae</taxon>
        <taxon>Cicadellinae</taxon>
        <taxon>Proconiini</taxon>
        <taxon>Homalodisca</taxon>
    </lineage>
</organism>
<proteinExistence type="predicted"/>
<protein>
    <submittedName>
        <fullName evidence="2">Uncharacterized protein</fullName>
    </submittedName>
</protein>
<feature type="compositionally biased region" description="Basic residues" evidence="1">
    <location>
        <begin position="205"/>
        <end position="214"/>
    </location>
</feature>
<feature type="non-terminal residue" evidence="2">
    <location>
        <position position="1289"/>
    </location>
</feature>
<feature type="compositionally biased region" description="Acidic residues" evidence="1">
    <location>
        <begin position="38"/>
        <end position="47"/>
    </location>
</feature>
<feature type="compositionally biased region" description="Acidic residues" evidence="1">
    <location>
        <begin position="69"/>
        <end position="78"/>
    </location>
</feature>
<feature type="compositionally biased region" description="Basic and acidic residues" evidence="1">
    <location>
        <begin position="947"/>
        <end position="980"/>
    </location>
</feature>
<evidence type="ECO:0000313" key="2">
    <source>
        <dbReference type="EMBL" id="JAS73163.1"/>
    </source>
</evidence>
<feature type="region of interest" description="Disordered" evidence="1">
    <location>
        <begin position="1"/>
        <end position="82"/>
    </location>
</feature>
<feature type="region of interest" description="Disordered" evidence="1">
    <location>
        <begin position="947"/>
        <end position="992"/>
    </location>
</feature>
<feature type="region of interest" description="Disordered" evidence="1">
    <location>
        <begin position="532"/>
        <end position="571"/>
    </location>
</feature>
<feature type="region of interest" description="Disordered" evidence="1">
    <location>
        <begin position="144"/>
        <end position="291"/>
    </location>
</feature>
<reference evidence="2" key="1">
    <citation type="submission" date="2015-11" db="EMBL/GenBank/DDBJ databases">
        <title>De novo transcriptome assembly of four potential Pierce s Disease insect vectors from Arizona vineyards.</title>
        <authorList>
            <person name="Tassone E.E."/>
        </authorList>
    </citation>
    <scope>NUCLEOTIDE SEQUENCE</scope>
</reference>
<accession>A0A1B6HEQ8</accession>
<feature type="compositionally biased region" description="Acidic residues" evidence="1">
    <location>
        <begin position="144"/>
        <end position="170"/>
    </location>
</feature>